<dbReference type="SUPFAM" id="SSF54909">
    <property type="entry name" value="Dimeric alpha+beta barrel"/>
    <property type="match status" value="1"/>
</dbReference>
<dbReference type="Gene3D" id="3.30.70.100">
    <property type="match status" value="1"/>
</dbReference>
<dbReference type="OrthoDB" id="6369070at2"/>
<reference evidence="2 3" key="1">
    <citation type="submission" date="2014-03" db="EMBL/GenBank/DDBJ databases">
        <title>Whole genome sequence of Novosphingobium resinovorum KF1.</title>
        <authorList>
            <person name="Gan H.M."/>
            <person name="Gan H.Y."/>
            <person name="Chew T.H."/>
            <person name="Savka M.A."/>
        </authorList>
    </citation>
    <scope>NUCLEOTIDE SEQUENCE [LARGE SCALE GENOMIC DNA]</scope>
    <source>
        <strain evidence="2 3">KF1</strain>
    </source>
</reference>
<dbReference type="EMBL" id="JFYZ01000047">
    <property type="protein sequence ID" value="EZP73183.1"/>
    <property type="molecule type" value="Genomic_DNA"/>
</dbReference>
<evidence type="ECO:0000259" key="1">
    <source>
        <dbReference type="Pfam" id="PF07110"/>
    </source>
</evidence>
<dbReference type="Proteomes" id="UP000024329">
    <property type="component" value="Unassembled WGS sequence"/>
</dbReference>
<feature type="domain" description="EthD" evidence="1">
    <location>
        <begin position="13"/>
        <end position="97"/>
    </location>
</feature>
<evidence type="ECO:0000313" key="2">
    <source>
        <dbReference type="EMBL" id="EZP73183.1"/>
    </source>
</evidence>
<dbReference type="PATRIC" id="fig|158500.4.peg.5016"/>
<dbReference type="InterPro" id="IPR009799">
    <property type="entry name" value="EthD_dom"/>
</dbReference>
<dbReference type="GO" id="GO:0016491">
    <property type="term" value="F:oxidoreductase activity"/>
    <property type="evidence" value="ECO:0007669"/>
    <property type="project" value="InterPro"/>
</dbReference>
<comment type="caution">
    <text evidence="2">The sequence shown here is derived from an EMBL/GenBank/DDBJ whole genome shotgun (WGS) entry which is preliminary data.</text>
</comment>
<dbReference type="InterPro" id="IPR011008">
    <property type="entry name" value="Dimeric_a/b-barrel"/>
</dbReference>
<dbReference type="RefSeq" id="WP_155986454.1">
    <property type="nucleotide sequence ID" value="NZ_CP017076.1"/>
</dbReference>
<gene>
    <name evidence="2" type="ORF">BV97_04937</name>
</gene>
<organism evidence="2 3">
    <name type="scientific">Novosphingobium resinovorum</name>
    <dbReference type="NCBI Taxonomy" id="158500"/>
    <lineage>
        <taxon>Bacteria</taxon>
        <taxon>Pseudomonadati</taxon>
        <taxon>Pseudomonadota</taxon>
        <taxon>Alphaproteobacteria</taxon>
        <taxon>Sphingomonadales</taxon>
        <taxon>Sphingomonadaceae</taxon>
        <taxon>Novosphingobium</taxon>
    </lineage>
</organism>
<dbReference type="Pfam" id="PF07110">
    <property type="entry name" value="EthD"/>
    <property type="match status" value="1"/>
</dbReference>
<proteinExistence type="predicted"/>
<sequence length="230" mass="26470">MSRIKMFGAIPRKPGVTAQWFHDHYRHPHGTMGRTISTMRAYTQSHQVHSDLLDARQTHFEATAEVWFDCVQDAIDFPGEPNYVELLIPDEPLFVDMDKLRFVFAEEEVLQSGADWNEEGVETGDRLFRLDRRPISIKLLQYVISEGATAWDDDEDLALGRRIEALRHVRCRPSPALHPEGAFCVGIRELYWPTQTAMEEGVARDPQAWETLLRRPAESIAYLASAERFM</sequence>
<dbReference type="AlphaFoldDB" id="A0A031JIU4"/>
<protein>
    <recommendedName>
        <fullName evidence="1">EthD domain-containing protein</fullName>
    </recommendedName>
</protein>
<evidence type="ECO:0000313" key="3">
    <source>
        <dbReference type="Proteomes" id="UP000024329"/>
    </source>
</evidence>
<accession>A0A031JIU4</accession>
<name>A0A031JIU4_9SPHN</name>
<dbReference type="eggNOG" id="ENOG5032R7H">
    <property type="taxonomic scope" value="Bacteria"/>
</dbReference>